<dbReference type="SUPFAM" id="SSF57756">
    <property type="entry name" value="Retrovirus zinc finger-like domains"/>
    <property type="match status" value="1"/>
</dbReference>
<organism evidence="3">
    <name type="scientific">Lygus hesperus</name>
    <name type="common">Western plant bug</name>
    <dbReference type="NCBI Taxonomy" id="30085"/>
    <lineage>
        <taxon>Eukaryota</taxon>
        <taxon>Metazoa</taxon>
        <taxon>Ecdysozoa</taxon>
        <taxon>Arthropoda</taxon>
        <taxon>Hexapoda</taxon>
        <taxon>Insecta</taxon>
        <taxon>Pterygota</taxon>
        <taxon>Neoptera</taxon>
        <taxon>Paraneoptera</taxon>
        <taxon>Hemiptera</taxon>
        <taxon>Heteroptera</taxon>
        <taxon>Panheteroptera</taxon>
        <taxon>Cimicomorpha</taxon>
        <taxon>Miridae</taxon>
        <taxon>Mirini</taxon>
        <taxon>Lygus</taxon>
    </lineage>
</organism>
<evidence type="ECO:0000313" key="3">
    <source>
        <dbReference type="EMBL" id="JAG21564.1"/>
    </source>
</evidence>
<dbReference type="EMBL" id="GBHO01022040">
    <property type="protein sequence ID" value="JAG21564.1"/>
    <property type="molecule type" value="Transcribed_RNA"/>
</dbReference>
<feature type="domain" description="CCHC-type" evidence="2">
    <location>
        <begin position="9"/>
        <end position="23"/>
    </location>
</feature>
<dbReference type="InterPro" id="IPR054722">
    <property type="entry name" value="PolX-like_BBD"/>
</dbReference>
<keyword evidence="1" id="KW-0862">Zinc</keyword>
<keyword evidence="1" id="KW-0863">Zinc-finger</keyword>
<evidence type="ECO:0000259" key="2">
    <source>
        <dbReference type="PROSITE" id="PS50158"/>
    </source>
</evidence>
<dbReference type="Gene3D" id="4.10.60.10">
    <property type="entry name" value="Zinc finger, CCHC-type"/>
    <property type="match status" value="1"/>
</dbReference>
<dbReference type="PROSITE" id="PS50158">
    <property type="entry name" value="ZF_CCHC"/>
    <property type="match status" value="1"/>
</dbReference>
<dbReference type="GO" id="GO:0008270">
    <property type="term" value="F:zinc ion binding"/>
    <property type="evidence" value="ECO:0007669"/>
    <property type="project" value="UniProtKB-KW"/>
</dbReference>
<feature type="non-terminal residue" evidence="3">
    <location>
        <position position="1"/>
    </location>
</feature>
<dbReference type="Pfam" id="PF22936">
    <property type="entry name" value="Pol_BBD"/>
    <property type="match status" value="1"/>
</dbReference>
<reference evidence="3" key="2">
    <citation type="submission" date="2014-07" db="EMBL/GenBank/DDBJ databases">
        <authorList>
            <person name="Hull J."/>
        </authorList>
    </citation>
    <scope>NUCLEOTIDE SEQUENCE</scope>
</reference>
<protein>
    <submittedName>
        <fullName evidence="3">Copia protein</fullName>
    </submittedName>
</protein>
<feature type="non-terminal residue" evidence="3">
    <location>
        <position position="159"/>
    </location>
</feature>
<evidence type="ECO:0000256" key="1">
    <source>
        <dbReference type="PROSITE-ProRule" id="PRU00047"/>
    </source>
</evidence>
<dbReference type="AlphaFoldDB" id="A0A0A9XNP0"/>
<dbReference type="InterPro" id="IPR001878">
    <property type="entry name" value="Znf_CCHC"/>
</dbReference>
<reference evidence="3" key="1">
    <citation type="journal article" date="2014" name="PLoS ONE">
        <title>Transcriptome-Based Identification of ABC Transporters in the Western Tarnished Plant Bug Lygus hesperus.</title>
        <authorList>
            <person name="Hull J.J."/>
            <person name="Chaney K."/>
            <person name="Geib S.M."/>
            <person name="Fabrick J.A."/>
            <person name="Brent C.S."/>
            <person name="Walsh D."/>
            <person name="Lavine L.C."/>
        </authorList>
    </citation>
    <scope>NUCLEOTIDE SEQUENCE</scope>
</reference>
<gene>
    <name evidence="3" type="primary">GIP_108</name>
    <name evidence="3" type="ORF">CM83_103601</name>
</gene>
<proteinExistence type="predicted"/>
<name>A0A0A9XNP0_LYGHE</name>
<accession>A0A0A9XNP0</accession>
<dbReference type="GO" id="GO:0003676">
    <property type="term" value="F:nucleic acid binding"/>
    <property type="evidence" value="ECO:0007669"/>
    <property type="project" value="InterPro"/>
</dbReference>
<keyword evidence="1" id="KW-0479">Metal-binding</keyword>
<sequence length="159" mass="16979">DKKSVKGPRCYQCNGYGHLAKNCSSPGTVKSSSDVGKSDTSLFAAFSVKSSAECEYFLDSGASCHLCVDSGMLQNARKAPKLTITAANDEKMVTDTVGDLALPVNISGEPSEVHVNNVYYVPHLKVNLLSVSQIVSKGHTVVFNSSGAKVFNRHRQLIA</sequence>
<dbReference type="InterPro" id="IPR036875">
    <property type="entry name" value="Znf_CCHC_sf"/>
</dbReference>
<dbReference type="SMART" id="SM00343">
    <property type="entry name" value="ZnF_C2HC"/>
    <property type="match status" value="1"/>
</dbReference>
<dbReference type="Pfam" id="PF00098">
    <property type="entry name" value="zf-CCHC"/>
    <property type="match status" value="1"/>
</dbReference>